<dbReference type="SUPFAM" id="SSF50630">
    <property type="entry name" value="Acid proteases"/>
    <property type="match status" value="1"/>
</dbReference>
<dbReference type="GO" id="GO:0008270">
    <property type="term" value="F:zinc ion binding"/>
    <property type="evidence" value="ECO:0007669"/>
    <property type="project" value="UniProtKB-KW"/>
</dbReference>
<dbReference type="Pfam" id="PF13650">
    <property type="entry name" value="Asp_protease_2"/>
    <property type="match status" value="1"/>
</dbReference>
<dbReference type="InterPro" id="IPR043502">
    <property type="entry name" value="DNA/RNA_pol_sf"/>
</dbReference>
<comment type="caution">
    <text evidence="4">The sequence shown here is derived from an EMBL/GenBank/DDBJ whole genome shotgun (WGS) entry which is preliminary data.</text>
</comment>
<organism evidence="4 5">
    <name type="scientific">Lasius niger</name>
    <name type="common">Black garden ant</name>
    <dbReference type="NCBI Taxonomy" id="67767"/>
    <lineage>
        <taxon>Eukaryota</taxon>
        <taxon>Metazoa</taxon>
        <taxon>Ecdysozoa</taxon>
        <taxon>Arthropoda</taxon>
        <taxon>Hexapoda</taxon>
        <taxon>Insecta</taxon>
        <taxon>Pterygota</taxon>
        <taxon>Neoptera</taxon>
        <taxon>Endopterygota</taxon>
        <taxon>Hymenoptera</taxon>
        <taxon>Apocrita</taxon>
        <taxon>Aculeata</taxon>
        <taxon>Formicoidea</taxon>
        <taxon>Formicidae</taxon>
        <taxon>Formicinae</taxon>
        <taxon>Lasius</taxon>
        <taxon>Lasius</taxon>
    </lineage>
</organism>
<dbReference type="Pfam" id="PF00078">
    <property type="entry name" value="RVT_1"/>
    <property type="match status" value="1"/>
</dbReference>
<proteinExistence type="predicted"/>
<keyword evidence="5" id="KW-1185">Reference proteome</keyword>
<accession>A0A0J7K359</accession>
<dbReference type="InterPro" id="IPR043128">
    <property type="entry name" value="Rev_trsase/Diguanyl_cyclase"/>
</dbReference>
<dbReference type="SUPFAM" id="SSF56672">
    <property type="entry name" value="DNA/RNA polymerases"/>
    <property type="match status" value="1"/>
</dbReference>
<dbReference type="AlphaFoldDB" id="A0A0J7K359"/>
<dbReference type="GO" id="GO:0003676">
    <property type="term" value="F:nucleic acid binding"/>
    <property type="evidence" value="ECO:0007669"/>
    <property type="project" value="InterPro"/>
</dbReference>
<dbReference type="Gene3D" id="3.10.10.10">
    <property type="entry name" value="HIV Type 1 Reverse Transcriptase, subunit A, domain 1"/>
    <property type="match status" value="1"/>
</dbReference>
<reference evidence="4 5" key="1">
    <citation type="submission" date="2015-04" db="EMBL/GenBank/DDBJ databases">
        <title>Lasius niger genome sequencing.</title>
        <authorList>
            <person name="Konorov E.A."/>
            <person name="Nikitin M.A."/>
            <person name="Kirill M.V."/>
            <person name="Chang P."/>
        </authorList>
    </citation>
    <scope>NUCLEOTIDE SEQUENCE [LARGE SCALE GENOMIC DNA]</scope>
    <source>
        <tissue evidence="4">Whole</tissue>
    </source>
</reference>
<dbReference type="EMBL" id="LBMM01015963">
    <property type="protein sequence ID" value="KMQ84606.1"/>
    <property type="molecule type" value="Genomic_DNA"/>
</dbReference>
<evidence type="ECO:0000259" key="2">
    <source>
        <dbReference type="PROSITE" id="PS50158"/>
    </source>
</evidence>
<evidence type="ECO:0000259" key="3">
    <source>
        <dbReference type="PROSITE" id="PS50878"/>
    </source>
</evidence>
<evidence type="ECO:0000256" key="1">
    <source>
        <dbReference type="PROSITE-ProRule" id="PRU00047"/>
    </source>
</evidence>
<dbReference type="InterPro" id="IPR021109">
    <property type="entry name" value="Peptidase_aspartic_dom_sf"/>
</dbReference>
<dbReference type="InterPro" id="IPR005162">
    <property type="entry name" value="Retrotrans_gag_dom"/>
</dbReference>
<dbReference type="Gene3D" id="3.30.70.270">
    <property type="match status" value="1"/>
</dbReference>
<dbReference type="InterPro" id="IPR053134">
    <property type="entry name" value="RNA-dir_DNA_polymerase"/>
</dbReference>
<dbReference type="PANTHER" id="PTHR24559">
    <property type="entry name" value="TRANSPOSON TY3-I GAG-POL POLYPROTEIN"/>
    <property type="match status" value="1"/>
</dbReference>
<dbReference type="CDD" id="cd00303">
    <property type="entry name" value="retropepsin_like"/>
    <property type="match status" value="1"/>
</dbReference>
<feature type="domain" description="CCHC-type" evidence="2">
    <location>
        <begin position="273"/>
        <end position="288"/>
    </location>
</feature>
<protein>
    <submittedName>
        <fullName evidence="4">Uncharacterized protein</fullName>
    </submittedName>
</protein>
<dbReference type="OrthoDB" id="7700824at2759"/>
<keyword evidence="1" id="KW-0863">Zinc-finger</keyword>
<keyword evidence="1" id="KW-0479">Metal-binding</keyword>
<evidence type="ECO:0000313" key="4">
    <source>
        <dbReference type="EMBL" id="KMQ84606.1"/>
    </source>
</evidence>
<dbReference type="GO" id="GO:0071897">
    <property type="term" value="P:DNA biosynthetic process"/>
    <property type="evidence" value="ECO:0007669"/>
    <property type="project" value="UniProtKB-ARBA"/>
</dbReference>
<dbReference type="InterPro" id="IPR001878">
    <property type="entry name" value="Znf_CCHC"/>
</dbReference>
<evidence type="ECO:0000313" key="5">
    <source>
        <dbReference type="Proteomes" id="UP000036403"/>
    </source>
</evidence>
<dbReference type="CDD" id="cd01647">
    <property type="entry name" value="RT_LTR"/>
    <property type="match status" value="1"/>
</dbReference>
<dbReference type="SUPFAM" id="SSF57756">
    <property type="entry name" value="Retrovirus zinc finger-like domains"/>
    <property type="match status" value="1"/>
</dbReference>
<dbReference type="PANTHER" id="PTHR24559:SF444">
    <property type="entry name" value="REVERSE TRANSCRIPTASE DOMAIN-CONTAINING PROTEIN"/>
    <property type="match status" value="1"/>
</dbReference>
<dbReference type="PROSITE" id="PS50878">
    <property type="entry name" value="RT_POL"/>
    <property type="match status" value="1"/>
</dbReference>
<dbReference type="InterPro" id="IPR036875">
    <property type="entry name" value="Znf_CCHC_sf"/>
</dbReference>
<dbReference type="InterPro" id="IPR000477">
    <property type="entry name" value="RT_dom"/>
</dbReference>
<dbReference type="PaxDb" id="67767-A0A0J7K359"/>
<feature type="domain" description="Reverse transcriptase" evidence="3">
    <location>
        <begin position="504"/>
        <end position="614"/>
    </location>
</feature>
<name>A0A0J7K359_LASNI</name>
<dbReference type="PROSITE" id="PS50158">
    <property type="entry name" value="ZF_CCHC"/>
    <property type="match status" value="1"/>
</dbReference>
<dbReference type="Pfam" id="PF03732">
    <property type="entry name" value="Retrotrans_gag"/>
    <property type="match status" value="1"/>
</dbReference>
<dbReference type="Gene3D" id="2.40.70.10">
    <property type="entry name" value="Acid Proteases"/>
    <property type="match status" value="1"/>
</dbReference>
<dbReference type="Proteomes" id="UP000036403">
    <property type="component" value="Unassembled WGS sequence"/>
</dbReference>
<dbReference type="Gene3D" id="4.10.60.10">
    <property type="entry name" value="Zinc finger, CCHC-type"/>
    <property type="match status" value="1"/>
</dbReference>
<keyword evidence="1" id="KW-0862">Zinc</keyword>
<sequence>MPAWVNLLRKEQLIELLKTLGIDHTGTLDELRRRLRRVVIQNPTQFEPCVTPGYRMPPPDGEPPAAPVVPAAATEVAPTAPDPAKAMNQIRKWGGHFDGKDPMAFLERVEELRQGYGCTDGQLLLSLPELLRGDSLLWYRNCREAWTDWTGFCRDFRAQYFPRGYERQLLRSIHGRRQQPQESFQKYATEVLTMMRRAGGYTAQEQLEQLYENMDPEYRLYIRLGEITSVSELGARAAEYEDINRQRRERQREDKKTSGPTVATAVYSRDECCWRCKQRGHTRQDCRRPPKKFCSRCGKDGVLTRDCHPPAGNGPRAGDIRVAQLPLWALLDSGSEVSFVNTSAARQISRKGFRQDPASAHVNLANGTSVPITRTIDLPITVQGKTIQHRFSVLPNLGSSVLIGIDLWAKLRLTLPPPPLQTTSTAIPSTGVITAGITPGITEEDQRLKAFLAEELPKFDQVRGPTDQVQHHIRLRPGPAIKQRYRPRNPAMQAIIDAEVRTMEEEGVIEPSTSAWSSPVVLVRKKDGSHRFCIDYRKLNAASEKDAYPLPHIAATLDKLRGARYLSTLDLKSGYWQVPLAPESRPSTVFTVPGRGLMQFRVMPFELHSAPATF</sequence>
<gene>
    <name evidence="4" type="ORF">RF55_17475</name>
</gene>